<accession>A0A8S5UWC4</accession>
<dbReference type="EMBL" id="BK016154">
    <property type="protein sequence ID" value="DAF98747.1"/>
    <property type="molecule type" value="Genomic_DNA"/>
</dbReference>
<name>A0A8S5UWC4_9CAUD</name>
<evidence type="ECO:0000313" key="1">
    <source>
        <dbReference type="EMBL" id="DAF98747.1"/>
    </source>
</evidence>
<sequence length="52" mass="6044">MLEITNVKLSKNTVNTGEKYVISVDINEIIDYPYDYPYDFPVSCTRKAEPKK</sequence>
<protein>
    <submittedName>
        <fullName evidence="1">Uncharacterized protein</fullName>
    </submittedName>
</protein>
<proteinExistence type="predicted"/>
<organism evidence="1">
    <name type="scientific">Siphoviridae sp. ct8rU2</name>
    <dbReference type="NCBI Taxonomy" id="2825366"/>
    <lineage>
        <taxon>Viruses</taxon>
        <taxon>Duplodnaviria</taxon>
        <taxon>Heunggongvirae</taxon>
        <taxon>Uroviricota</taxon>
        <taxon>Caudoviricetes</taxon>
    </lineage>
</organism>
<reference evidence="1" key="1">
    <citation type="journal article" date="2021" name="Proc. Natl. Acad. Sci. U.S.A.">
        <title>A Catalog of Tens of Thousands of Viruses from Human Metagenomes Reveals Hidden Associations with Chronic Diseases.</title>
        <authorList>
            <person name="Tisza M.J."/>
            <person name="Buck C.B."/>
        </authorList>
    </citation>
    <scope>NUCLEOTIDE SEQUENCE</scope>
    <source>
        <strain evidence="1">Ct8rU2</strain>
    </source>
</reference>